<accession>A0A3A3GGY3</accession>
<feature type="region of interest" description="Disordered" evidence="1">
    <location>
        <begin position="97"/>
        <end position="121"/>
    </location>
</feature>
<organism evidence="2 3">
    <name type="scientific">Paenibacillus thiaminolyticus</name>
    <name type="common">Bacillus thiaminolyticus</name>
    <dbReference type="NCBI Taxonomy" id="49283"/>
    <lineage>
        <taxon>Bacteria</taxon>
        <taxon>Bacillati</taxon>
        <taxon>Bacillota</taxon>
        <taxon>Bacilli</taxon>
        <taxon>Bacillales</taxon>
        <taxon>Paenibacillaceae</taxon>
        <taxon>Paenibacillus</taxon>
    </lineage>
</organism>
<dbReference type="Proteomes" id="UP000266177">
    <property type="component" value="Unassembled WGS sequence"/>
</dbReference>
<evidence type="ECO:0000313" key="2">
    <source>
        <dbReference type="EMBL" id="RJG23559.1"/>
    </source>
</evidence>
<evidence type="ECO:0000313" key="3">
    <source>
        <dbReference type="Proteomes" id="UP000266177"/>
    </source>
</evidence>
<dbReference type="AlphaFoldDB" id="A0A3A3GGY3"/>
<protein>
    <submittedName>
        <fullName evidence="2">Uncharacterized protein</fullName>
    </submittedName>
</protein>
<name>A0A3A3GGY3_PANTH</name>
<reference evidence="2 3" key="1">
    <citation type="submission" date="2018-09" db="EMBL/GenBank/DDBJ databases">
        <title>Paenibacillus SK2017-BO5.</title>
        <authorList>
            <person name="Piskunova J.V."/>
            <person name="Dubiley S.A."/>
            <person name="Severinov K.V."/>
        </authorList>
    </citation>
    <scope>NUCLEOTIDE SEQUENCE [LARGE SCALE GENOMIC DNA]</scope>
    <source>
        <strain evidence="2 3">BO5</strain>
    </source>
</reference>
<gene>
    <name evidence="2" type="ORF">DQX05_12980</name>
</gene>
<proteinExistence type="predicted"/>
<sequence>MRFLQKYIIFANFCFRPIGMAEIDAVLQEFLLRNQRYKGKLHFCSFRQVEPWKHSEAECTRQTERTMRTYLPHQSIKIMETWACPAKVVPVFTEVGGGSAGSPQRLKQAAQLSRPAKHRTF</sequence>
<evidence type="ECO:0000256" key="1">
    <source>
        <dbReference type="SAM" id="MobiDB-lite"/>
    </source>
</evidence>
<dbReference type="EMBL" id="QYZD01000010">
    <property type="protein sequence ID" value="RJG23559.1"/>
    <property type="molecule type" value="Genomic_DNA"/>
</dbReference>
<comment type="caution">
    <text evidence="2">The sequence shown here is derived from an EMBL/GenBank/DDBJ whole genome shotgun (WGS) entry which is preliminary data.</text>
</comment>